<dbReference type="Gene3D" id="1.10.10.10">
    <property type="entry name" value="Winged helix-like DNA-binding domain superfamily/Winged helix DNA-binding domain"/>
    <property type="match status" value="1"/>
</dbReference>
<evidence type="ECO:0000313" key="7">
    <source>
        <dbReference type="Proteomes" id="UP001460888"/>
    </source>
</evidence>
<feature type="domain" description="HTH lysR-type" evidence="5">
    <location>
        <begin position="16"/>
        <end position="73"/>
    </location>
</feature>
<evidence type="ECO:0000313" key="6">
    <source>
        <dbReference type="EMBL" id="MES1929612.1"/>
    </source>
</evidence>
<evidence type="ECO:0000256" key="3">
    <source>
        <dbReference type="ARBA" id="ARBA00023125"/>
    </source>
</evidence>
<dbReference type="Pfam" id="PF00126">
    <property type="entry name" value="HTH_1"/>
    <property type="match status" value="1"/>
</dbReference>
<dbReference type="InterPro" id="IPR036390">
    <property type="entry name" value="WH_DNA-bd_sf"/>
</dbReference>
<gene>
    <name evidence="6" type="ORF">SADO_10159</name>
</gene>
<name>A0ABV2B144_9GAMM</name>
<protein>
    <submittedName>
        <fullName evidence="6">LysR family transcriptional regulator</fullName>
    </submittedName>
</protein>
<dbReference type="EMBL" id="APND01000003">
    <property type="protein sequence ID" value="MES1929612.1"/>
    <property type="molecule type" value="Genomic_DNA"/>
</dbReference>
<sequence length="301" mass="32415">MTQSPAPSASGVQPLLDTDVLRSFVAIAEHGSFTRAAKAVFRTPSALSMQIKRLETTLGKNLFVREARRVQLTEHGELLLRYARQLLQLNAEAVACFLAPKLEGTVRIGTPDDVGTRILPQALGEFARSHPAVQVDVMTGASRVILERLDAGEIDLALVTAGNLDVQVERGEIVHTEPLVWVGRADGTARLREPLPVALAEHGCAWRADAVNALDRAGRPYRVAYSSEHSAGQRAAVEADLAVAPLPRSLANSPLLEIIDEPKMPALVDTHVALVIGAHCAEAGKALTQHVRAAFRALRRN</sequence>
<organism evidence="6 7">
    <name type="scientific">Salinisphaera dokdonensis CL-ES53</name>
    <dbReference type="NCBI Taxonomy" id="1304272"/>
    <lineage>
        <taxon>Bacteria</taxon>
        <taxon>Pseudomonadati</taxon>
        <taxon>Pseudomonadota</taxon>
        <taxon>Gammaproteobacteria</taxon>
        <taxon>Salinisphaerales</taxon>
        <taxon>Salinisphaeraceae</taxon>
        <taxon>Salinisphaera</taxon>
    </lineage>
</organism>
<dbReference type="InterPro" id="IPR000847">
    <property type="entry name" value="LysR_HTH_N"/>
</dbReference>
<dbReference type="SUPFAM" id="SSF53850">
    <property type="entry name" value="Periplasmic binding protein-like II"/>
    <property type="match status" value="1"/>
</dbReference>
<dbReference type="InterPro" id="IPR005119">
    <property type="entry name" value="LysR_subst-bd"/>
</dbReference>
<dbReference type="InterPro" id="IPR050176">
    <property type="entry name" value="LTTR"/>
</dbReference>
<accession>A0ABV2B144</accession>
<keyword evidence="4" id="KW-0804">Transcription</keyword>
<evidence type="ECO:0000256" key="4">
    <source>
        <dbReference type="ARBA" id="ARBA00023163"/>
    </source>
</evidence>
<evidence type="ECO:0000256" key="1">
    <source>
        <dbReference type="ARBA" id="ARBA00009437"/>
    </source>
</evidence>
<dbReference type="SUPFAM" id="SSF46785">
    <property type="entry name" value="Winged helix' DNA-binding domain"/>
    <property type="match status" value="1"/>
</dbReference>
<reference evidence="6 7" key="1">
    <citation type="submission" date="2013-03" db="EMBL/GenBank/DDBJ databases">
        <title>Salinisphaera dokdonensis CL-ES53 Genome Sequencing.</title>
        <authorList>
            <person name="Li C."/>
            <person name="Lai Q."/>
            <person name="Shao Z."/>
        </authorList>
    </citation>
    <scope>NUCLEOTIDE SEQUENCE [LARGE SCALE GENOMIC DNA]</scope>
    <source>
        <strain evidence="6 7">CL-ES53</strain>
    </source>
</reference>
<keyword evidence="2" id="KW-0805">Transcription regulation</keyword>
<dbReference type="Proteomes" id="UP001460888">
    <property type="component" value="Unassembled WGS sequence"/>
</dbReference>
<dbReference type="Pfam" id="PF03466">
    <property type="entry name" value="LysR_substrate"/>
    <property type="match status" value="1"/>
</dbReference>
<dbReference type="RefSeq" id="WP_353111120.1">
    <property type="nucleotide sequence ID" value="NZ_APND01000003.1"/>
</dbReference>
<comment type="caution">
    <text evidence="6">The sequence shown here is derived from an EMBL/GenBank/DDBJ whole genome shotgun (WGS) entry which is preliminary data.</text>
</comment>
<keyword evidence="7" id="KW-1185">Reference proteome</keyword>
<proteinExistence type="inferred from homology"/>
<dbReference type="PRINTS" id="PR00039">
    <property type="entry name" value="HTHLYSR"/>
</dbReference>
<dbReference type="InterPro" id="IPR036388">
    <property type="entry name" value="WH-like_DNA-bd_sf"/>
</dbReference>
<keyword evidence="3" id="KW-0238">DNA-binding</keyword>
<evidence type="ECO:0000259" key="5">
    <source>
        <dbReference type="PROSITE" id="PS50931"/>
    </source>
</evidence>
<comment type="similarity">
    <text evidence="1">Belongs to the LysR transcriptional regulatory family.</text>
</comment>
<dbReference type="PROSITE" id="PS50931">
    <property type="entry name" value="HTH_LYSR"/>
    <property type="match status" value="1"/>
</dbReference>
<evidence type="ECO:0000256" key="2">
    <source>
        <dbReference type="ARBA" id="ARBA00023015"/>
    </source>
</evidence>
<dbReference type="Gene3D" id="3.40.190.10">
    <property type="entry name" value="Periplasmic binding protein-like II"/>
    <property type="match status" value="2"/>
</dbReference>
<dbReference type="PANTHER" id="PTHR30579:SF7">
    <property type="entry name" value="HTH-TYPE TRANSCRIPTIONAL REGULATOR LRHA-RELATED"/>
    <property type="match status" value="1"/>
</dbReference>
<dbReference type="PANTHER" id="PTHR30579">
    <property type="entry name" value="TRANSCRIPTIONAL REGULATOR"/>
    <property type="match status" value="1"/>
</dbReference>